<dbReference type="AlphaFoldDB" id="A0A370G2K1"/>
<dbReference type="EMBL" id="JABEQI010000004">
    <property type="protein sequence ID" value="MBB2186432.1"/>
    <property type="molecule type" value="Genomic_DNA"/>
</dbReference>
<dbReference type="RefSeq" id="WP_141288973.1">
    <property type="nucleotide sequence ID" value="NZ_BJMI01000016.1"/>
</dbReference>
<accession>A0A370G2K1</accession>
<reference evidence="2 3" key="1">
    <citation type="submission" date="2018-07" db="EMBL/GenBank/DDBJ databases">
        <title>Genomic Encyclopedia of Type Strains, Phase IV (KMG-IV): sequencing the most valuable type-strain genomes for metagenomic binning, comparative biology and taxonomic classification.</title>
        <authorList>
            <person name="Goeker M."/>
        </authorList>
    </citation>
    <scope>NUCLEOTIDE SEQUENCE [LARGE SCALE GENOMIC DNA]</scope>
    <source>
        <strain evidence="2 3">DSM 5603</strain>
    </source>
</reference>
<dbReference type="OrthoDB" id="7217695at2"/>
<organism evidence="2 3">
    <name type="scientific">Gluconacetobacter liquefaciens</name>
    <name type="common">Acetobacter liquefaciens</name>
    <dbReference type="NCBI Taxonomy" id="89584"/>
    <lineage>
        <taxon>Bacteria</taxon>
        <taxon>Pseudomonadati</taxon>
        <taxon>Pseudomonadota</taxon>
        <taxon>Alphaproteobacteria</taxon>
        <taxon>Acetobacterales</taxon>
        <taxon>Acetobacteraceae</taxon>
        <taxon>Gluconacetobacter</taxon>
    </lineage>
</organism>
<name>A0A370G2K1_GLULI</name>
<dbReference type="Proteomes" id="UP000562982">
    <property type="component" value="Unassembled WGS sequence"/>
</dbReference>
<evidence type="ECO:0000313" key="3">
    <source>
        <dbReference type="Proteomes" id="UP000254958"/>
    </source>
</evidence>
<keyword evidence="3" id="KW-1185">Reference proteome</keyword>
<evidence type="ECO:0000313" key="4">
    <source>
        <dbReference type="Proteomes" id="UP000562982"/>
    </source>
</evidence>
<dbReference type="Proteomes" id="UP000254958">
    <property type="component" value="Unassembled WGS sequence"/>
</dbReference>
<reference evidence="1 4" key="2">
    <citation type="submission" date="2020-04" db="EMBL/GenBank/DDBJ databases">
        <title>Description of novel Gluconacetobacter.</title>
        <authorList>
            <person name="Sombolestani A."/>
        </authorList>
    </citation>
    <scope>NUCLEOTIDE SEQUENCE [LARGE SCALE GENOMIC DNA]</scope>
    <source>
        <strain evidence="1 4">LMG 1382</strain>
    </source>
</reference>
<proteinExistence type="predicted"/>
<gene>
    <name evidence="2" type="ORF">C7453_10434</name>
    <name evidence="1" type="ORF">HLH32_08530</name>
</gene>
<comment type="caution">
    <text evidence="2">The sequence shown here is derived from an EMBL/GenBank/DDBJ whole genome shotgun (WGS) entry which is preliminary data.</text>
</comment>
<protein>
    <submittedName>
        <fullName evidence="2">Uncharacterized protein</fullName>
    </submittedName>
</protein>
<evidence type="ECO:0000313" key="1">
    <source>
        <dbReference type="EMBL" id="MBB2186432.1"/>
    </source>
</evidence>
<sequence>MSDDPKHVIIPIFYNHRGAIIFREGPVKVKPKPSTMQSIVGLINPKSLPKEETVYKDHFYYGFQFNPRKQKLIDALMGGIFDFFHSRGVSFNYPGVNQESISENWVGQTRYHAVMVMADVRNPFLCGYGYLDPSTKVFIEDDNEKKPRGKLKPPTLSVATVKEMIRKGEIESSDVRLASAGLIQ</sequence>
<evidence type="ECO:0000313" key="2">
    <source>
        <dbReference type="EMBL" id="RDI38097.1"/>
    </source>
</evidence>
<dbReference type="EMBL" id="QQAW01000004">
    <property type="protein sequence ID" value="RDI38097.1"/>
    <property type="molecule type" value="Genomic_DNA"/>
</dbReference>